<dbReference type="EMBL" id="UINC01021783">
    <property type="protein sequence ID" value="SVA90085.1"/>
    <property type="molecule type" value="Genomic_DNA"/>
</dbReference>
<gene>
    <name evidence="2" type="ORF">METZ01_LOCUS142939</name>
</gene>
<organism evidence="2">
    <name type="scientific">marine metagenome</name>
    <dbReference type="NCBI Taxonomy" id="408172"/>
    <lineage>
        <taxon>unclassified sequences</taxon>
        <taxon>metagenomes</taxon>
        <taxon>ecological metagenomes</taxon>
    </lineage>
</organism>
<protein>
    <recommendedName>
        <fullName evidence="1">Hydantoinase B/oxoprolinase domain-containing protein</fullName>
    </recommendedName>
</protein>
<name>A0A381ZLE7_9ZZZZ</name>
<evidence type="ECO:0000313" key="2">
    <source>
        <dbReference type="EMBL" id="SVA90085.1"/>
    </source>
</evidence>
<sequence length="545" mass="59536">MPQIDQVEVEVLSNHLISIVYEMGAILRRTSYSPNIREREDCSCVLADTTGQIIAQAEHIPGHLGMLTVGIPYLLKHFPPNTLNEGDVFMFNTPEGGSHLPDIRIVVPIYHDGELVGLSANLAHHADVGGMVPGSMPSKSTEIWQEGLILPPLKLYSKGVLNKPVMDILMYNVRTPTEREGDLNAQIAAAQLGQRRVQEVIQKSGLSYWKTYTEGILDYSERLMRAKIRERFPDGKYYSELFIDDDGMDDERIKIAVTVTVKDDSVKVDYSGTDKQRASGVNCILANCVSAAYFVVKAVADPTIPVNSGCYRPIEVYCPEGTIISPDPTAAIGAGNETWQRIAETLVGAVLQADPSIVKAHSHGCMNNTVFGGTDPRTGKVYTYYETIGGGDGARALADGMDGVHVMGTNTMNTPVEVVEMYYPLTIEEYSLRRDTGGVGKHRGGLGIKRKYRVEGHTSTLTANSDWIKQKPDGTEGGGRGAMTRLVINEGTDKEVIPGFCKVMQKLQHGETFTVYSGGGNGYGDPADRDQTLVERDLLDDKISS</sequence>
<proteinExistence type="predicted"/>
<dbReference type="PANTHER" id="PTHR11365:SF23">
    <property type="entry name" value="HYPOTHETICAL 5-OXOPROLINASE (EUROFUNG)-RELATED"/>
    <property type="match status" value="1"/>
</dbReference>
<dbReference type="InterPro" id="IPR045079">
    <property type="entry name" value="Oxoprolinase-like"/>
</dbReference>
<dbReference type="AlphaFoldDB" id="A0A381ZLE7"/>
<dbReference type="GO" id="GO:0005829">
    <property type="term" value="C:cytosol"/>
    <property type="evidence" value="ECO:0007669"/>
    <property type="project" value="TreeGrafter"/>
</dbReference>
<dbReference type="PANTHER" id="PTHR11365">
    <property type="entry name" value="5-OXOPROLINASE RELATED"/>
    <property type="match status" value="1"/>
</dbReference>
<accession>A0A381ZLE7</accession>
<feature type="domain" description="Hydantoinase B/oxoprolinase" evidence="1">
    <location>
        <begin position="5"/>
        <end position="526"/>
    </location>
</feature>
<reference evidence="2" key="1">
    <citation type="submission" date="2018-05" db="EMBL/GenBank/DDBJ databases">
        <authorList>
            <person name="Lanie J.A."/>
            <person name="Ng W.-L."/>
            <person name="Kazmierczak K.M."/>
            <person name="Andrzejewski T.M."/>
            <person name="Davidsen T.M."/>
            <person name="Wayne K.J."/>
            <person name="Tettelin H."/>
            <person name="Glass J.I."/>
            <person name="Rusch D."/>
            <person name="Podicherti R."/>
            <person name="Tsui H.-C.T."/>
            <person name="Winkler M.E."/>
        </authorList>
    </citation>
    <scope>NUCLEOTIDE SEQUENCE</scope>
</reference>
<dbReference type="InterPro" id="IPR003692">
    <property type="entry name" value="Hydantoinase_B"/>
</dbReference>
<dbReference type="GO" id="GO:0017168">
    <property type="term" value="F:5-oxoprolinase (ATP-hydrolyzing) activity"/>
    <property type="evidence" value="ECO:0007669"/>
    <property type="project" value="TreeGrafter"/>
</dbReference>
<dbReference type="GO" id="GO:0006749">
    <property type="term" value="P:glutathione metabolic process"/>
    <property type="evidence" value="ECO:0007669"/>
    <property type="project" value="TreeGrafter"/>
</dbReference>
<evidence type="ECO:0000259" key="1">
    <source>
        <dbReference type="Pfam" id="PF02538"/>
    </source>
</evidence>
<dbReference type="Pfam" id="PF02538">
    <property type="entry name" value="Hydantoinase_B"/>
    <property type="match status" value="1"/>
</dbReference>